<keyword evidence="4" id="KW-0411">Iron-sulfur</keyword>
<dbReference type="GO" id="GO:0016020">
    <property type="term" value="C:membrane"/>
    <property type="evidence" value="ECO:0007669"/>
    <property type="project" value="InterPro"/>
</dbReference>
<dbReference type="Pfam" id="PF13534">
    <property type="entry name" value="Fer4_17"/>
    <property type="match status" value="1"/>
</dbReference>
<dbReference type="PROSITE" id="PS51379">
    <property type="entry name" value="4FE4S_FER_2"/>
    <property type="match status" value="2"/>
</dbReference>
<keyword evidence="7" id="KW-1185">Reference proteome</keyword>
<dbReference type="GO" id="GO:0051539">
    <property type="term" value="F:4 iron, 4 sulfur cluster binding"/>
    <property type="evidence" value="ECO:0007669"/>
    <property type="project" value="UniProtKB-KW"/>
</dbReference>
<dbReference type="Gene3D" id="3.30.70.20">
    <property type="match status" value="1"/>
</dbReference>
<dbReference type="AlphaFoldDB" id="A0A7M2X063"/>
<name>A0A7M2X063_9BACT</name>
<dbReference type="InterPro" id="IPR017896">
    <property type="entry name" value="4Fe4S_Fe-S-bd"/>
</dbReference>
<dbReference type="RefSeq" id="WP_206294295.1">
    <property type="nucleotide sequence ID" value="NZ_CP063458.1"/>
</dbReference>
<protein>
    <submittedName>
        <fullName evidence="6">4Fe-4S dicluster domain-containing protein</fullName>
    </submittedName>
</protein>
<proteinExistence type="predicted"/>
<dbReference type="PROSITE" id="PS00198">
    <property type="entry name" value="4FE4S_FER_1"/>
    <property type="match status" value="1"/>
</dbReference>
<dbReference type="PANTHER" id="PTHR43034:SF2">
    <property type="entry name" value="ION-TRANSLOCATING OXIDOREDUCTASE COMPLEX SUBUNIT C"/>
    <property type="match status" value="1"/>
</dbReference>
<dbReference type="PANTHER" id="PTHR43034">
    <property type="entry name" value="ION-TRANSLOCATING OXIDOREDUCTASE COMPLEX SUBUNIT C"/>
    <property type="match status" value="1"/>
</dbReference>
<feature type="domain" description="4Fe-4S ferredoxin-type" evidence="5">
    <location>
        <begin position="319"/>
        <end position="348"/>
    </location>
</feature>
<dbReference type="InterPro" id="IPR017900">
    <property type="entry name" value="4Fe4S_Fe_S_CS"/>
</dbReference>
<dbReference type="InterPro" id="IPR010208">
    <property type="entry name" value="Ion_transpt_RnfC/RsxC"/>
</dbReference>
<keyword evidence="1" id="KW-0004">4Fe-4S</keyword>
<keyword evidence="2" id="KW-0479">Metal-binding</keyword>
<keyword evidence="3" id="KW-0408">Iron</keyword>
<evidence type="ECO:0000256" key="4">
    <source>
        <dbReference type="ARBA" id="ARBA00023014"/>
    </source>
</evidence>
<dbReference type="EMBL" id="CP063458">
    <property type="protein sequence ID" value="QOV91146.1"/>
    <property type="molecule type" value="Genomic_DNA"/>
</dbReference>
<dbReference type="Gene3D" id="3.40.50.11540">
    <property type="entry name" value="NADH-ubiquinone oxidoreductase 51kDa subunit"/>
    <property type="match status" value="1"/>
</dbReference>
<evidence type="ECO:0000256" key="2">
    <source>
        <dbReference type="ARBA" id="ARBA00022723"/>
    </source>
</evidence>
<feature type="domain" description="4Fe-4S ferredoxin-type" evidence="5">
    <location>
        <begin position="356"/>
        <end position="387"/>
    </location>
</feature>
<evidence type="ECO:0000313" key="6">
    <source>
        <dbReference type="EMBL" id="QOV91146.1"/>
    </source>
</evidence>
<dbReference type="SUPFAM" id="SSF142019">
    <property type="entry name" value="Nqo1 FMN-binding domain-like"/>
    <property type="match status" value="1"/>
</dbReference>
<sequence length="399" mass="42922">MEWLAPGSVVSQGAPLLAKSLESHRTPVAPVDGIVGEQVPVRLIGGREVLGVRFTPAHPGPTVRPNASRGDHREAARRLDEVDTSAFGEWLTRIQLAGIAADRWTCPDLLKQLRDALTRPIDTLVCNLLDSDPWLPLSRTACQSYPRELAAGLGLLGRLTGAKDWWALVDQADDCSGPIREAASDLASALRIAPLENDYPQLDPTLLVHSITGRRLRPGRLPSTHGVILIDGPAAAAIGRLLLDDSPMTHVPIAVYDQPTDVISCLSVPLGVHARAVFSLLGIPWASRDVFAGGPLRQLRVGDDEVIGPGELTLFSAPQHPAMPPEPCVRCGWCVEACPTRCRPAGLLEAAQRRDAEWARGNGLDACIECGLCTFVCPSKLPLLEGIRFLKRGIAAEEF</sequence>
<accession>A0A7M2X063</accession>
<dbReference type="KEGG" id="hbs:IPV69_07250"/>
<dbReference type="Proteomes" id="UP000593765">
    <property type="component" value="Chromosome"/>
</dbReference>
<reference evidence="6 7" key="1">
    <citation type="submission" date="2020-10" db="EMBL/GenBank/DDBJ databases">
        <title>Wide distribution of Phycisphaera-like planctomycetes from WD2101 soil group in peatlands and genome analysis of the first cultivated representative.</title>
        <authorList>
            <person name="Dedysh S.N."/>
            <person name="Beletsky A.V."/>
            <person name="Ivanova A."/>
            <person name="Kulichevskaya I.S."/>
            <person name="Suzina N.E."/>
            <person name="Philippov D.A."/>
            <person name="Rakitin A.L."/>
            <person name="Mardanov A.V."/>
            <person name="Ravin N.V."/>
        </authorList>
    </citation>
    <scope>NUCLEOTIDE SEQUENCE [LARGE SCALE GENOMIC DNA]</scope>
    <source>
        <strain evidence="6 7">M1803</strain>
    </source>
</reference>
<dbReference type="Pfam" id="PF01512">
    <property type="entry name" value="Complex1_51K"/>
    <property type="match status" value="1"/>
</dbReference>
<dbReference type="InterPro" id="IPR037225">
    <property type="entry name" value="Nuo51_FMN-bd_sf"/>
</dbReference>
<evidence type="ECO:0000256" key="1">
    <source>
        <dbReference type="ARBA" id="ARBA00022485"/>
    </source>
</evidence>
<organism evidence="6 7">
    <name type="scientific">Humisphaera borealis</name>
    <dbReference type="NCBI Taxonomy" id="2807512"/>
    <lineage>
        <taxon>Bacteria</taxon>
        <taxon>Pseudomonadati</taxon>
        <taxon>Planctomycetota</taxon>
        <taxon>Phycisphaerae</taxon>
        <taxon>Tepidisphaerales</taxon>
        <taxon>Tepidisphaeraceae</taxon>
        <taxon>Humisphaera</taxon>
    </lineage>
</organism>
<dbReference type="SUPFAM" id="SSF46548">
    <property type="entry name" value="alpha-helical ferredoxin"/>
    <property type="match status" value="1"/>
</dbReference>
<gene>
    <name evidence="6" type="ORF">IPV69_07250</name>
</gene>
<dbReference type="InterPro" id="IPR011538">
    <property type="entry name" value="Nuo51_FMN-bd"/>
</dbReference>
<evidence type="ECO:0000256" key="3">
    <source>
        <dbReference type="ARBA" id="ARBA00023004"/>
    </source>
</evidence>
<dbReference type="GO" id="GO:0046872">
    <property type="term" value="F:metal ion binding"/>
    <property type="evidence" value="ECO:0007669"/>
    <property type="project" value="UniProtKB-KW"/>
</dbReference>
<evidence type="ECO:0000259" key="5">
    <source>
        <dbReference type="PROSITE" id="PS51379"/>
    </source>
</evidence>
<evidence type="ECO:0000313" key="7">
    <source>
        <dbReference type="Proteomes" id="UP000593765"/>
    </source>
</evidence>
<dbReference type="GO" id="GO:0009055">
    <property type="term" value="F:electron transfer activity"/>
    <property type="evidence" value="ECO:0007669"/>
    <property type="project" value="InterPro"/>
</dbReference>